<name>E8X2M5_GRATM</name>
<proteinExistence type="predicted"/>
<dbReference type="PANTHER" id="PTHR48111">
    <property type="entry name" value="REGULATOR OF RPOS"/>
    <property type="match status" value="1"/>
</dbReference>
<dbReference type="PROSITE" id="PS50110">
    <property type="entry name" value="RESPONSE_REGULATORY"/>
    <property type="match status" value="1"/>
</dbReference>
<dbReference type="InterPro" id="IPR001867">
    <property type="entry name" value="OmpR/PhoB-type_DNA-bd"/>
</dbReference>
<dbReference type="SUPFAM" id="SSF52172">
    <property type="entry name" value="CheY-like"/>
    <property type="match status" value="1"/>
</dbReference>
<evidence type="ECO:0000256" key="2">
    <source>
        <dbReference type="ARBA" id="ARBA00023012"/>
    </source>
</evidence>
<evidence type="ECO:0000259" key="7">
    <source>
        <dbReference type="PROSITE" id="PS51755"/>
    </source>
</evidence>
<dbReference type="KEGG" id="acm:AciX9_3311"/>
<dbReference type="Gene3D" id="3.40.50.2300">
    <property type="match status" value="1"/>
</dbReference>
<dbReference type="HOGENOM" id="CLU_000445_30_4_0"/>
<dbReference type="InterPro" id="IPR039420">
    <property type="entry name" value="WalR-like"/>
</dbReference>
<feature type="modified residue" description="4-aspartylphosphate" evidence="4">
    <location>
        <position position="46"/>
    </location>
</feature>
<dbReference type="Proteomes" id="UP000000343">
    <property type="component" value="Chromosome"/>
</dbReference>
<keyword evidence="1 4" id="KW-0597">Phosphoprotein</keyword>
<dbReference type="GO" id="GO:0000156">
    <property type="term" value="F:phosphorelay response regulator activity"/>
    <property type="evidence" value="ECO:0007669"/>
    <property type="project" value="TreeGrafter"/>
</dbReference>
<keyword evidence="9" id="KW-1185">Reference proteome</keyword>
<sequence>MHGRGGPSISVREACKTGAYDTTLIEGCLSLLQHAIDDKPSLILFDVEVWKGPVEEALCRLGELRAARFIRKVILTSHSDLDDKVDALEAGADDFLEKPISTRELIARIDAVLRSSVCMAAEEEEVHALGDLLLYREGMEVSLGEKRKRLSPTEFHLLAYLMDQAGHVLSRDELLENIWFPRAEIEERRVVDVYIWRLREKIEADPSHPRRLLTKRGSGYLLVDPQAQGAAAEVSDAELG</sequence>
<dbReference type="GO" id="GO:0006355">
    <property type="term" value="P:regulation of DNA-templated transcription"/>
    <property type="evidence" value="ECO:0007669"/>
    <property type="project" value="InterPro"/>
</dbReference>
<dbReference type="EMBL" id="CP002480">
    <property type="protein sequence ID" value="ADW70322.1"/>
    <property type="molecule type" value="Genomic_DNA"/>
</dbReference>
<dbReference type="CDD" id="cd00383">
    <property type="entry name" value="trans_reg_C"/>
    <property type="match status" value="1"/>
</dbReference>
<evidence type="ECO:0000256" key="3">
    <source>
        <dbReference type="ARBA" id="ARBA00023125"/>
    </source>
</evidence>
<feature type="DNA-binding region" description="OmpR/PhoB-type" evidence="5">
    <location>
        <begin position="124"/>
        <end position="224"/>
    </location>
</feature>
<dbReference type="PaxDb" id="1198114-AciX9_3311"/>
<dbReference type="Gene3D" id="1.10.10.10">
    <property type="entry name" value="Winged helix-like DNA-binding domain superfamily/Winged helix DNA-binding domain"/>
    <property type="match status" value="1"/>
</dbReference>
<dbReference type="RefSeq" id="WP_013581634.1">
    <property type="nucleotide sequence ID" value="NC_015064.1"/>
</dbReference>
<dbReference type="STRING" id="1198114.AciX9_3311"/>
<dbReference type="GO" id="GO:0000976">
    <property type="term" value="F:transcription cis-regulatory region binding"/>
    <property type="evidence" value="ECO:0007669"/>
    <property type="project" value="TreeGrafter"/>
</dbReference>
<dbReference type="eggNOG" id="COG0745">
    <property type="taxonomic scope" value="Bacteria"/>
</dbReference>
<reference evidence="9" key="1">
    <citation type="submission" date="2011-01" db="EMBL/GenBank/DDBJ databases">
        <title>Complete sequence of chromosome of Acidobacterium sp. MP5ACTX9.</title>
        <authorList>
            <consortium name="US DOE Joint Genome Institute"/>
            <person name="Lucas S."/>
            <person name="Copeland A."/>
            <person name="Lapidus A."/>
            <person name="Cheng J.-F."/>
            <person name="Goodwin L."/>
            <person name="Pitluck S."/>
            <person name="Teshima H."/>
            <person name="Detter J.C."/>
            <person name="Han C."/>
            <person name="Tapia R."/>
            <person name="Land M."/>
            <person name="Hauser L."/>
            <person name="Kyrpides N."/>
            <person name="Ivanova N."/>
            <person name="Ovchinnikova G."/>
            <person name="Pagani I."/>
            <person name="Rawat S.R."/>
            <person name="Mannisto M."/>
            <person name="Haggblom M.M."/>
            <person name="Woyke T."/>
        </authorList>
    </citation>
    <scope>NUCLEOTIDE SEQUENCE [LARGE SCALE GENOMIC DNA]</scope>
    <source>
        <strain evidence="9">MP5ACTX9</strain>
    </source>
</reference>
<feature type="domain" description="Response regulatory" evidence="6">
    <location>
        <begin position="1"/>
        <end position="113"/>
    </location>
</feature>
<gene>
    <name evidence="8" type="ordered locus">AciX9_3311</name>
</gene>
<dbReference type="SUPFAM" id="SSF46894">
    <property type="entry name" value="C-terminal effector domain of the bipartite response regulators"/>
    <property type="match status" value="1"/>
</dbReference>
<dbReference type="Pfam" id="PF00072">
    <property type="entry name" value="Response_reg"/>
    <property type="match status" value="1"/>
</dbReference>
<dbReference type="InterPro" id="IPR001789">
    <property type="entry name" value="Sig_transdc_resp-reg_receiver"/>
</dbReference>
<dbReference type="SMART" id="SM00862">
    <property type="entry name" value="Trans_reg_C"/>
    <property type="match status" value="1"/>
</dbReference>
<evidence type="ECO:0000313" key="8">
    <source>
        <dbReference type="EMBL" id="ADW70322.1"/>
    </source>
</evidence>
<evidence type="ECO:0000259" key="6">
    <source>
        <dbReference type="PROSITE" id="PS50110"/>
    </source>
</evidence>
<dbReference type="InterPro" id="IPR036388">
    <property type="entry name" value="WH-like_DNA-bd_sf"/>
</dbReference>
<organism evidence="9">
    <name type="scientific">Granulicella tundricola (strain ATCC BAA-1859 / DSM 23138 / MP5ACTX9)</name>
    <dbReference type="NCBI Taxonomy" id="1198114"/>
    <lineage>
        <taxon>Bacteria</taxon>
        <taxon>Pseudomonadati</taxon>
        <taxon>Acidobacteriota</taxon>
        <taxon>Terriglobia</taxon>
        <taxon>Terriglobales</taxon>
        <taxon>Acidobacteriaceae</taxon>
        <taxon>Granulicella</taxon>
    </lineage>
</organism>
<evidence type="ECO:0000256" key="4">
    <source>
        <dbReference type="PROSITE-ProRule" id="PRU00169"/>
    </source>
</evidence>
<keyword evidence="2" id="KW-0902">Two-component regulatory system</keyword>
<dbReference type="AlphaFoldDB" id="E8X2M5"/>
<evidence type="ECO:0000313" key="9">
    <source>
        <dbReference type="Proteomes" id="UP000000343"/>
    </source>
</evidence>
<protein>
    <submittedName>
        <fullName evidence="8">Two component transcriptional regulator, winged helix family</fullName>
    </submittedName>
</protein>
<dbReference type="GO" id="GO:0032993">
    <property type="term" value="C:protein-DNA complex"/>
    <property type="evidence" value="ECO:0007669"/>
    <property type="project" value="TreeGrafter"/>
</dbReference>
<keyword evidence="3 5" id="KW-0238">DNA-binding</keyword>
<dbReference type="PANTHER" id="PTHR48111:SF40">
    <property type="entry name" value="PHOSPHATE REGULON TRANSCRIPTIONAL REGULATORY PROTEIN PHOB"/>
    <property type="match status" value="1"/>
</dbReference>
<evidence type="ECO:0000256" key="5">
    <source>
        <dbReference type="PROSITE-ProRule" id="PRU01091"/>
    </source>
</evidence>
<dbReference type="Pfam" id="PF00486">
    <property type="entry name" value="Trans_reg_C"/>
    <property type="match status" value="1"/>
</dbReference>
<dbReference type="GO" id="GO:0005829">
    <property type="term" value="C:cytosol"/>
    <property type="evidence" value="ECO:0007669"/>
    <property type="project" value="TreeGrafter"/>
</dbReference>
<evidence type="ECO:0000256" key="1">
    <source>
        <dbReference type="ARBA" id="ARBA00022553"/>
    </source>
</evidence>
<dbReference type="PROSITE" id="PS51755">
    <property type="entry name" value="OMPR_PHOB"/>
    <property type="match status" value="1"/>
</dbReference>
<feature type="domain" description="OmpR/PhoB-type" evidence="7">
    <location>
        <begin position="124"/>
        <end position="224"/>
    </location>
</feature>
<dbReference type="InterPro" id="IPR011006">
    <property type="entry name" value="CheY-like_superfamily"/>
</dbReference>
<dbReference type="InterPro" id="IPR016032">
    <property type="entry name" value="Sig_transdc_resp-reg_C-effctor"/>
</dbReference>
<accession>E8X2M5</accession>